<sequence>MMLSAFFSALIPMLAGAQLILTLVLMKGEICPGQRGRIHRLFPVLALLWASVAVQHLLAMVVTALIAGLYTRVKTGKTRDSGPLMLLWLADMAALVLVIMTIVGMPDWIGGVVIAFSTILSGAISAHLLLVMAKSRLQAFHKLLPAVGVLAAMMITVCIVPFTYGLSDEQLSIMTSSVLIYFSLMIAGLLLWCWHLFLSSTVSRVLLALSCLLLLSSMTGFNSLYQHNSQNQHIQLSQQSLNCPAHQPDCVIQRPDSR</sequence>
<evidence type="ECO:0000256" key="1">
    <source>
        <dbReference type="SAM" id="Phobius"/>
    </source>
</evidence>
<evidence type="ECO:0000313" key="2">
    <source>
        <dbReference type="EMBL" id="SHI02761.1"/>
    </source>
</evidence>
<keyword evidence="1" id="KW-0812">Transmembrane</keyword>
<feature type="transmembrane region" description="Helical" evidence="1">
    <location>
        <begin position="205"/>
        <end position="225"/>
    </location>
</feature>
<dbReference type="Proteomes" id="UP000184608">
    <property type="component" value="Unassembled WGS sequence"/>
</dbReference>
<organism evidence="2 3">
    <name type="scientific">Vibrio aerogenes CECT 7868</name>
    <dbReference type="NCBI Taxonomy" id="1216006"/>
    <lineage>
        <taxon>Bacteria</taxon>
        <taxon>Pseudomonadati</taxon>
        <taxon>Pseudomonadota</taxon>
        <taxon>Gammaproteobacteria</taxon>
        <taxon>Vibrionales</taxon>
        <taxon>Vibrionaceae</taxon>
        <taxon>Vibrio</taxon>
    </lineage>
</organism>
<keyword evidence="1" id="KW-0472">Membrane</keyword>
<feature type="transmembrane region" description="Helical" evidence="1">
    <location>
        <begin position="178"/>
        <end position="198"/>
    </location>
</feature>
<name>A0A1M5XSI3_9VIBR</name>
<keyword evidence="1" id="KW-1133">Transmembrane helix</keyword>
<keyword evidence="3" id="KW-1185">Reference proteome</keyword>
<feature type="transmembrane region" description="Helical" evidence="1">
    <location>
        <begin position="82"/>
        <end position="102"/>
    </location>
</feature>
<feature type="transmembrane region" description="Helical" evidence="1">
    <location>
        <begin position="143"/>
        <end position="166"/>
    </location>
</feature>
<protein>
    <submittedName>
        <fullName evidence="2">Uncharacterized protein</fullName>
    </submittedName>
</protein>
<accession>A0A1M5XSI3</accession>
<feature type="transmembrane region" description="Helical" evidence="1">
    <location>
        <begin position="46"/>
        <end position="70"/>
    </location>
</feature>
<feature type="transmembrane region" description="Helical" evidence="1">
    <location>
        <begin position="108"/>
        <end position="131"/>
    </location>
</feature>
<dbReference type="EMBL" id="FQXZ01000013">
    <property type="protein sequence ID" value="SHI02761.1"/>
    <property type="molecule type" value="Genomic_DNA"/>
</dbReference>
<proteinExistence type="predicted"/>
<dbReference type="STRING" id="1216006.VA7868_01293"/>
<gene>
    <name evidence="2" type="ORF">VA7868_01293</name>
</gene>
<evidence type="ECO:0000313" key="3">
    <source>
        <dbReference type="Proteomes" id="UP000184608"/>
    </source>
</evidence>
<reference evidence="2 3" key="1">
    <citation type="submission" date="2016-11" db="EMBL/GenBank/DDBJ databases">
        <authorList>
            <person name="Jaros S."/>
            <person name="Januszkiewicz K."/>
            <person name="Wedrychowicz H."/>
        </authorList>
    </citation>
    <scope>NUCLEOTIDE SEQUENCE [LARGE SCALE GENOMIC DNA]</scope>
    <source>
        <strain evidence="2 3">CECT 7868</strain>
    </source>
</reference>
<dbReference type="AlphaFoldDB" id="A0A1M5XSI3"/>